<comment type="caution">
    <text evidence="1">The sequence shown here is derived from an EMBL/GenBank/DDBJ whole genome shotgun (WGS) entry which is preliminary data.</text>
</comment>
<accession>A0A4C1Y195</accession>
<gene>
    <name evidence="1" type="ORF">EVAR_99014_1</name>
</gene>
<sequence length="150" mass="17031">MTEREVEEKRCSTWLIELSHVGRRDASSHGDVAVLARRCNVTWHVTAPFHVDDVVMWRCGQALMQAAMHACVLPNTSAAPQTDLRDTAATDVFTKTHWYGRSLRSMDAECGRRCAPTTLRTARRLRDVLRRGNDFKLRTDTSGDGPRRLH</sequence>
<dbReference type="AlphaFoldDB" id="A0A4C1Y195"/>
<proteinExistence type="predicted"/>
<keyword evidence="2" id="KW-1185">Reference proteome</keyword>
<protein>
    <submittedName>
        <fullName evidence="1">Uncharacterized protein</fullName>
    </submittedName>
</protein>
<organism evidence="1 2">
    <name type="scientific">Eumeta variegata</name>
    <name type="common">Bagworm moth</name>
    <name type="synonym">Eumeta japonica</name>
    <dbReference type="NCBI Taxonomy" id="151549"/>
    <lineage>
        <taxon>Eukaryota</taxon>
        <taxon>Metazoa</taxon>
        <taxon>Ecdysozoa</taxon>
        <taxon>Arthropoda</taxon>
        <taxon>Hexapoda</taxon>
        <taxon>Insecta</taxon>
        <taxon>Pterygota</taxon>
        <taxon>Neoptera</taxon>
        <taxon>Endopterygota</taxon>
        <taxon>Lepidoptera</taxon>
        <taxon>Glossata</taxon>
        <taxon>Ditrysia</taxon>
        <taxon>Tineoidea</taxon>
        <taxon>Psychidae</taxon>
        <taxon>Oiketicinae</taxon>
        <taxon>Eumeta</taxon>
    </lineage>
</organism>
<dbReference type="EMBL" id="BGZK01001022">
    <property type="protein sequence ID" value="GBP68744.1"/>
    <property type="molecule type" value="Genomic_DNA"/>
</dbReference>
<reference evidence="1 2" key="1">
    <citation type="journal article" date="2019" name="Commun. Biol.">
        <title>The bagworm genome reveals a unique fibroin gene that provides high tensile strength.</title>
        <authorList>
            <person name="Kono N."/>
            <person name="Nakamura H."/>
            <person name="Ohtoshi R."/>
            <person name="Tomita M."/>
            <person name="Numata K."/>
            <person name="Arakawa K."/>
        </authorList>
    </citation>
    <scope>NUCLEOTIDE SEQUENCE [LARGE SCALE GENOMIC DNA]</scope>
</reference>
<name>A0A4C1Y195_EUMVA</name>
<evidence type="ECO:0000313" key="2">
    <source>
        <dbReference type="Proteomes" id="UP000299102"/>
    </source>
</evidence>
<evidence type="ECO:0000313" key="1">
    <source>
        <dbReference type="EMBL" id="GBP68744.1"/>
    </source>
</evidence>
<dbReference type="Proteomes" id="UP000299102">
    <property type="component" value="Unassembled WGS sequence"/>
</dbReference>